<name>A0ABQ9G2P9_9NEOP</name>
<sequence>MTRHHIGYGRRNVRQGTDTNLAAYFRASCIHSRGRLLIVLTILRGCPRLAASDKQTSPQHFDERMAFPICLIAGDEPRTTSATTLKDVPSNSRPTALGRCRCGTETTRSFRAEAMDLPDAFSTPAHYFLIPISPLRLNFSQLDGAARPRSRSEGAIRATLTRTPSASSLLRSRPAVYPTSQQEGVATSTRRDEITWRVSFDMGVSAFCPFAARGFGNGALRLIGCCKLRKFPYWLGCRQTSKLTGADRRTVLRHFGGICDWGSHSHGGAVVRLLVFYISKLGSNPRRVTRSNRAGRCRLSAGFSRGSHISPRPCIPALLHAHHTSPSSVLKTSAGLQGRGITGDPRENPATSGIVRHDSHVRKSGSGPSWESNPVCLGKICTCKSTWAFPNALSRERERYEDLTSELADDARRQRGQMMTCIRNELLRPLKALDYLKKTINRLPKFVGLIANHSAYMAEYHTMCRQVDLMPSCTAQHSAISRLPSNSLPAVTREPGINVNATIPRSDWSTQSANRLSANRSSAHQFLLALIRALLTSAGNSVIMRRQPRSRGKSFAARMSSGLCGSNGREVRISSGRAGAREEAITMKQRDTPGKTRAGHRRCPSQRETFYLSIPAAPHRIDLHEGRRIRRVAEARWLCPVSVG</sequence>
<gene>
    <name evidence="1" type="ORF">PR048_032321</name>
</gene>
<dbReference type="Proteomes" id="UP001159363">
    <property type="component" value="Chromosome 15"/>
</dbReference>
<organism evidence="1 2">
    <name type="scientific">Dryococelus australis</name>
    <dbReference type="NCBI Taxonomy" id="614101"/>
    <lineage>
        <taxon>Eukaryota</taxon>
        <taxon>Metazoa</taxon>
        <taxon>Ecdysozoa</taxon>
        <taxon>Arthropoda</taxon>
        <taxon>Hexapoda</taxon>
        <taxon>Insecta</taxon>
        <taxon>Pterygota</taxon>
        <taxon>Neoptera</taxon>
        <taxon>Polyneoptera</taxon>
        <taxon>Phasmatodea</taxon>
        <taxon>Verophasmatodea</taxon>
        <taxon>Anareolatae</taxon>
        <taxon>Phasmatidae</taxon>
        <taxon>Eurycanthinae</taxon>
        <taxon>Dryococelus</taxon>
    </lineage>
</organism>
<comment type="caution">
    <text evidence="1">The sequence shown here is derived from an EMBL/GenBank/DDBJ whole genome shotgun (WGS) entry which is preliminary data.</text>
</comment>
<proteinExistence type="predicted"/>
<keyword evidence="2" id="KW-1185">Reference proteome</keyword>
<evidence type="ECO:0000313" key="2">
    <source>
        <dbReference type="Proteomes" id="UP001159363"/>
    </source>
</evidence>
<evidence type="ECO:0000313" key="1">
    <source>
        <dbReference type="EMBL" id="KAJ8866478.1"/>
    </source>
</evidence>
<dbReference type="EMBL" id="JARBHB010000016">
    <property type="protein sequence ID" value="KAJ8866478.1"/>
    <property type="molecule type" value="Genomic_DNA"/>
</dbReference>
<accession>A0ABQ9G2P9</accession>
<protein>
    <submittedName>
        <fullName evidence="1">Uncharacterized protein</fullName>
    </submittedName>
</protein>
<reference evidence="1 2" key="1">
    <citation type="submission" date="2023-02" db="EMBL/GenBank/DDBJ databases">
        <title>LHISI_Scaffold_Assembly.</title>
        <authorList>
            <person name="Stuart O.P."/>
            <person name="Cleave R."/>
            <person name="Magrath M.J.L."/>
            <person name="Mikheyev A.S."/>
        </authorList>
    </citation>
    <scope>NUCLEOTIDE SEQUENCE [LARGE SCALE GENOMIC DNA]</scope>
    <source>
        <strain evidence="1">Daus_M_001</strain>
        <tissue evidence="1">Leg muscle</tissue>
    </source>
</reference>